<dbReference type="GO" id="GO:0005524">
    <property type="term" value="F:ATP binding"/>
    <property type="evidence" value="ECO:0007669"/>
    <property type="project" value="UniProtKB-KW"/>
</dbReference>
<dbReference type="InterPro" id="IPR036597">
    <property type="entry name" value="Fido-like_dom_sf"/>
</dbReference>
<dbReference type="AlphaFoldDB" id="A0A4U6CVG6"/>
<keyword evidence="2" id="KW-0547">Nucleotide-binding</keyword>
<dbReference type="Pfam" id="PF02661">
    <property type="entry name" value="Fic"/>
    <property type="match status" value="1"/>
</dbReference>
<evidence type="ECO:0000256" key="1">
    <source>
        <dbReference type="PIRSR" id="PIRSR640198-1"/>
    </source>
</evidence>
<evidence type="ECO:0000259" key="3">
    <source>
        <dbReference type="PROSITE" id="PS51459"/>
    </source>
</evidence>
<evidence type="ECO:0000256" key="2">
    <source>
        <dbReference type="PIRSR" id="PIRSR640198-2"/>
    </source>
</evidence>
<accession>A0A4U6CVG6</accession>
<dbReference type="PANTHER" id="PTHR13504:SF38">
    <property type="entry name" value="FIDO DOMAIN-CONTAINING PROTEIN"/>
    <property type="match status" value="1"/>
</dbReference>
<dbReference type="OrthoDB" id="9814400at2"/>
<comment type="caution">
    <text evidence="4">The sequence shown here is derived from an EMBL/GenBank/DDBJ whole genome shotgun (WGS) entry which is preliminary data.</text>
</comment>
<proteinExistence type="predicted"/>
<evidence type="ECO:0000313" key="5">
    <source>
        <dbReference type="Proteomes" id="UP000304900"/>
    </source>
</evidence>
<protein>
    <submittedName>
        <fullName evidence="4">Cell filamentation protein Fic</fullName>
    </submittedName>
</protein>
<dbReference type="Gene3D" id="1.10.3290.10">
    <property type="entry name" value="Fido-like domain"/>
    <property type="match status" value="1"/>
</dbReference>
<keyword evidence="5" id="KW-1185">Reference proteome</keyword>
<dbReference type="InterPro" id="IPR003812">
    <property type="entry name" value="Fido"/>
</dbReference>
<feature type="active site" evidence="1">
    <location>
        <position position="445"/>
    </location>
</feature>
<sequence length="521" mass="58940">MATPRERFVEALQFLHDLQQKGGVGIHTNDMPSRKYREILSKNGFIREVTKGWYIATNPEEKDGETTAWYSSYWDFVAVFLEHRYGENWSLSADQSLLLHAGNQVVPQQLLVRSPQGNNNPTPLPHKTSLFNMRGELPQADQLSMTANGIRMYNLQAALVYSSATIYTRNAIDARTTLSLIRDASELLPILLENGHTTLAGRLAGAFRNIGRDRTADQIVDTFKQADYDIREEDPFESKLDLKLSARERSPYANRIRLMWMQMRKAVIANFPASPGIPDDHEAFLKNIDDIYITDAYHSLSIERYRVTPELIAKVSSGEWDANENEEDRKQRDAMAARGYYQAFQSVKESIEAILKGKNAGTQVDIDHSKWYRELFDPSVTAGILKAADLAGYRNHQVYIGNSKHVPLNVDAMRDAMPILFDLLQEEPEASVRAVLGHFIFVFIHPYMDGNGRMGRFLMNAMLASGGYLWTVIPVESRDEYMQALERASVEQNIEPFAAFLGHLVNEGMKGKAVATLPDAR</sequence>
<name>A0A4U6CVG6_9BACT</name>
<keyword evidence="2" id="KW-0067">ATP-binding</keyword>
<dbReference type="Proteomes" id="UP000304900">
    <property type="component" value="Unassembled WGS sequence"/>
</dbReference>
<dbReference type="PANTHER" id="PTHR13504">
    <property type="entry name" value="FIDO DOMAIN-CONTAINING PROTEIN DDB_G0283145"/>
    <property type="match status" value="1"/>
</dbReference>
<evidence type="ECO:0000313" key="4">
    <source>
        <dbReference type="EMBL" id="TKT87591.1"/>
    </source>
</evidence>
<reference evidence="4 5" key="1">
    <citation type="submission" date="2019-05" db="EMBL/GenBank/DDBJ databases">
        <title>Dyadobacter AR-3-8 sp. nov., isolated from arctic soil.</title>
        <authorList>
            <person name="Chaudhary D.K."/>
        </authorList>
    </citation>
    <scope>NUCLEOTIDE SEQUENCE [LARGE SCALE GENOMIC DNA]</scope>
    <source>
        <strain evidence="4 5">AR-3-8</strain>
    </source>
</reference>
<gene>
    <name evidence="4" type="ORF">FDK13_28795</name>
</gene>
<dbReference type="InterPro" id="IPR040198">
    <property type="entry name" value="Fido_containing"/>
</dbReference>
<dbReference type="EMBL" id="SZVO01000018">
    <property type="protein sequence ID" value="TKT87591.1"/>
    <property type="molecule type" value="Genomic_DNA"/>
</dbReference>
<dbReference type="SUPFAM" id="SSF140931">
    <property type="entry name" value="Fic-like"/>
    <property type="match status" value="1"/>
</dbReference>
<dbReference type="PROSITE" id="PS51459">
    <property type="entry name" value="FIDO"/>
    <property type="match status" value="1"/>
</dbReference>
<organism evidence="4 5">
    <name type="scientific">Dyadobacter frigoris</name>
    <dbReference type="NCBI Taxonomy" id="2576211"/>
    <lineage>
        <taxon>Bacteria</taxon>
        <taxon>Pseudomonadati</taxon>
        <taxon>Bacteroidota</taxon>
        <taxon>Cytophagia</taxon>
        <taxon>Cytophagales</taxon>
        <taxon>Spirosomataceae</taxon>
        <taxon>Dyadobacter</taxon>
    </lineage>
</organism>
<feature type="binding site" evidence="2">
    <location>
        <begin position="449"/>
        <end position="456"/>
    </location>
    <ligand>
        <name>ATP</name>
        <dbReference type="ChEBI" id="CHEBI:30616"/>
    </ligand>
</feature>
<feature type="domain" description="Fido" evidence="3">
    <location>
        <begin position="359"/>
        <end position="503"/>
    </location>
</feature>